<organism evidence="2 3">
    <name type="scientific">Flavobacterium suncheonense GH29-5 = DSM 17707</name>
    <dbReference type="NCBI Taxonomy" id="1121899"/>
    <lineage>
        <taxon>Bacteria</taxon>
        <taxon>Pseudomonadati</taxon>
        <taxon>Bacteroidota</taxon>
        <taxon>Flavobacteriia</taxon>
        <taxon>Flavobacteriales</taxon>
        <taxon>Flavobacteriaceae</taxon>
        <taxon>Flavobacterium</taxon>
    </lineage>
</organism>
<evidence type="ECO:0000313" key="2">
    <source>
        <dbReference type="EMBL" id="KGO87705.1"/>
    </source>
</evidence>
<keyword evidence="3" id="KW-1185">Reference proteome</keyword>
<accession>A0A0A2MHF0</accession>
<dbReference type="RefSeq" id="WP_026980835.1">
    <property type="nucleotide sequence ID" value="NZ_AUCZ01000015.1"/>
</dbReference>
<name>A0A0A2MHF0_9FLAO</name>
<evidence type="ECO:0000259" key="1">
    <source>
        <dbReference type="Pfam" id="PF20203"/>
    </source>
</evidence>
<comment type="caution">
    <text evidence="2">The sequence shown here is derived from an EMBL/GenBank/DDBJ whole genome shotgun (WGS) entry which is preliminary data.</text>
</comment>
<feature type="domain" description="DUF6565" evidence="1">
    <location>
        <begin position="150"/>
        <end position="204"/>
    </location>
</feature>
<evidence type="ECO:0000313" key="3">
    <source>
        <dbReference type="Proteomes" id="UP000030121"/>
    </source>
</evidence>
<dbReference type="EMBL" id="JRLW01000018">
    <property type="protein sequence ID" value="KGO87705.1"/>
    <property type="molecule type" value="Genomic_DNA"/>
</dbReference>
<dbReference type="PROSITE" id="PS51257">
    <property type="entry name" value="PROKAR_LIPOPROTEIN"/>
    <property type="match status" value="1"/>
</dbReference>
<dbReference type="OrthoDB" id="1346349at2"/>
<dbReference type="Proteomes" id="UP000030121">
    <property type="component" value="Unassembled WGS sequence"/>
</dbReference>
<dbReference type="AlphaFoldDB" id="A0A0A2MHF0"/>
<gene>
    <name evidence="2" type="ORF">Q764_12630</name>
</gene>
<dbReference type="eggNOG" id="ENOG5033XMH">
    <property type="taxonomic scope" value="Bacteria"/>
</dbReference>
<proteinExistence type="predicted"/>
<dbReference type="InterPro" id="IPR046695">
    <property type="entry name" value="DUF6565"/>
</dbReference>
<reference evidence="2 3" key="1">
    <citation type="submission" date="2013-09" db="EMBL/GenBank/DDBJ databases">
        <authorList>
            <person name="Zeng Z."/>
            <person name="Chen C."/>
        </authorList>
    </citation>
    <scope>NUCLEOTIDE SEQUENCE [LARGE SCALE GENOMIC DNA]</scope>
    <source>
        <strain evidence="2 3">GH29-5</strain>
    </source>
</reference>
<dbReference type="Pfam" id="PF20203">
    <property type="entry name" value="DUF6565"/>
    <property type="match status" value="1"/>
</dbReference>
<sequence length="221" mass="24559">MKHVTFYIAATALVTAMTSCKDEKKEMADTAVNEYAAYVDSVSKVDAQAAILNWDEIEATTDYKKQEAESAVAEVADKTAYDTKMSATANQYDAFKVTVETEKQKADAASPKKTLRKSLFGDVEIGDDMNFDWVNKDNIANVYDNFVTTVSNNKDAYSREDWDEIKLLYEALDAHKNTVEKNGLSAKDNTKIAGLKIKFSTLYRLNRIGAKSAENAAAKQE</sequence>
<protein>
    <recommendedName>
        <fullName evidence="1">DUF6565 domain-containing protein</fullName>
    </recommendedName>
</protein>